<accession>A0AAW3TU52</accession>
<evidence type="ECO:0000313" key="1">
    <source>
        <dbReference type="EMBL" id="MBB3876107.1"/>
    </source>
</evidence>
<dbReference type="AlphaFoldDB" id="A0AAW3TU52"/>
<dbReference type="EMBL" id="JACIDB010000004">
    <property type="protein sequence ID" value="MBB3876107.1"/>
    <property type="molecule type" value="Genomic_DNA"/>
</dbReference>
<dbReference type="RefSeq" id="WP_167509698.1">
    <property type="nucleotide sequence ID" value="NZ_JACIDB010000004.1"/>
</dbReference>
<comment type="caution">
    <text evidence="1">The sequence shown here is derived from an EMBL/GenBank/DDBJ whole genome shotgun (WGS) entry which is preliminary data.</text>
</comment>
<organism evidence="1 2">
    <name type="scientific">Sphingomonas aquatilis</name>
    <dbReference type="NCBI Taxonomy" id="93063"/>
    <lineage>
        <taxon>Bacteria</taxon>
        <taxon>Pseudomonadati</taxon>
        <taxon>Pseudomonadota</taxon>
        <taxon>Alphaproteobacteria</taxon>
        <taxon>Sphingomonadales</taxon>
        <taxon>Sphingomonadaceae</taxon>
        <taxon>Sphingomonas</taxon>
    </lineage>
</organism>
<dbReference type="Proteomes" id="UP000528945">
    <property type="component" value="Unassembled WGS sequence"/>
</dbReference>
<evidence type="ECO:0000313" key="2">
    <source>
        <dbReference type="Proteomes" id="UP000528945"/>
    </source>
</evidence>
<sequence length="49" mass="5103">MTGLTPFIVAMLKADPAAIARADTAKLAGKYDIPAPTAAGFIHLHIGRK</sequence>
<name>A0AAW3TU52_9SPHN</name>
<gene>
    <name evidence="1" type="ORF">GGR47_002353</name>
</gene>
<protein>
    <submittedName>
        <fullName evidence="1">Uncharacterized protein</fullName>
    </submittedName>
</protein>
<proteinExistence type="predicted"/>
<reference evidence="1 2" key="1">
    <citation type="submission" date="2020-08" db="EMBL/GenBank/DDBJ databases">
        <title>Genomic Encyclopedia of Type Strains, Phase IV (KMG-IV): sequencing the most valuable type-strain genomes for metagenomic binning, comparative biology and taxonomic classification.</title>
        <authorList>
            <person name="Goeker M."/>
        </authorList>
    </citation>
    <scope>NUCLEOTIDE SEQUENCE [LARGE SCALE GENOMIC DNA]</scope>
    <source>
        <strain evidence="1 2">DSM 15581</strain>
    </source>
</reference>
<keyword evidence="2" id="KW-1185">Reference proteome</keyword>